<sequence>MLHLAQVKKNLEGKVMLRLLAQQKAEYAWLLLPEESDVLWANAADCIEGALVLAEISPTQQVQDIQDVTSWVLDIVKKYLSTGITPEFLQEEVQRAEQWRQSLTLQSQELGRRALEMEARRDQIQELEENLKQERKKLELMEHQLKADIAGELSEDV</sequence>
<comment type="caution">
    <text evidence="2">The sequence shown here is derived from an EMBL/GenBank/DDBJ whole genome shotgun (WGS) entry which is preliminary data.</text>
</comment>
<organism evidence="2 3">
    <name type="scientific">Drouetiella hepatica Uher 2000/2452</name>
    <dbReference type="NCBI Taxonomy" id="904376"/>
    <lineage>
        <taxon>Bacteria</taxon>
        <taxon>Bacillati</taxon>
        <taxon>Cyanobacteriota</taxon>
        <taxon>Cyanophyceae</taxon>
        <taxon>Oculatellales</taxon>
        <taxon>Oculatellaceae</taxon>
        <taxon>Drouetiella</taxon>
    </lineage>
</organism>
<reference evidence="2" key="2">
    <citation type="journal article" date="2022" name="Microbiol. Resour. Announc.">
        <title>Metagenome Sequencing to Explore Phylogenomics of Terrestrial Cyanobacteria.</title>
        <authorList>
            <person name="Ward R.D."/>
            <person name="Stajich J.E."/>
            <person name="Johansen J.R."/>
            <person name="Huntemann M."/>
            <person name="Clum A."/>
            <person name="Foster B."/>
            <person name="Foster B."/>
            <person name="Roux S."/>
            <person name="Palaniappan K."/>
            <person name="Varghese N."/>
            <person name="Mukherjee S."/>
            <person name="Reddy T.B.K."/>
            <person name="Daum C."/>
            <person name="Copeland A."/>
            <person name="Chen I.A."/>
            <person name="Ivanova N.N."/>
            <person name="Kyrpides N.C."/>
            <person name="Shapiro N."/>
            <person name="Eloe-Fadrosh E.A."/>
            <person name="Pietrasiak N."/>
        </authorList>
    </citation>
    <scope>NUCLEOTIDE SEQUENCE</scope>
    <source>
        <strain evidence="2">UHER 2000/2452</strain>
    </source>
</reference>
<proteinExistence type="predicted"/>
<evidence type="ECO:0000313" key="2">
    <source>
        <dbReference type="EMBL" id="MBW4658497.1"/>
    </source>
</evidence>
<gene>
    <name evidence="2" type="ORF">KME15_07470</name>
</gene>
<accession>A0A951Q838</accession>
<protein>
    <submittedName>
        <fullName evidence="2">Uncharacterized protein</fullName>
    </submittedName>
</protein>
<dbReference type="Proteomes" id="UP000757435">
    <property type="component" value="Unassembled WGS sequence"/>
</dbReference>
<feature type="coiled-coil region" evidence="1">
    <location>
        <begin position="114"/>
        <end position="148"/>
    </location>
</feature>
<keyword evidence="1" id="KW-0175">Coiled coil</keyword>
<evidence type="ECO:0000313" key="3">
    <source>
        <dbReference type="Proteomes" id="UP000757435"/>
    </source>
</evidence>
<reference evidence="2" key="1">
    <citation type="submission" date="2021-05" db="EMBL/GenBank/DDBJ databases">
        <authorList>
            <person name="Pietrasiak N."/>
            <person name="Ward R."/>
            <person name="Stajich J.E."/>
            <person name="Kurbessoian T."/>
        </authorList>
    </citation>
    <scope>NUCLEOTIDE SEQUENCE</scope>
    <source>
        <strain evidence="2">UHER 2000/2452</strain>
    </source>
</reference>
<evidence type="ECO:0000256" key="1">
    <source>
        <dbReference type="SAM" id="Coils"/>
    </source>
</evidence>
<dbReference type="EMBL" id="JAHHHD010000005">
    <property type="protein sequence ID" value="MBW4658497.1"/>
    <property type="molecule type" value="Genomic_DNA"/>
</dbReference>
<dbReference type="AlphaFoldDB" id="A0A951Q838"/>
<name>A0A951Q838_9CYAN</name>